<evidence type="ECO:0000256" key="3">
    <source>
        <dbReference type="ARBA" id="ARBA00022470"/>
    </source>
</evidence>
<evidence type="ECO:0000256" key="2">
    <source>
        <dbReference type="ARBA" id="ARBA00004328"/>
    </source>
</evidence>
<dbReference type="Proteomes" id="UP001497473">
    <property type="component" value="Chromosome"/>
</dbReference>
<dbReference type="GO" id="GO:0019073">
    <property type="term" value="P:viral DNA genome packaging"/>
    <property type="evidence" value="ECO:0007669"/>
    <property type="project" value="UniProtKB-UniRule"/>
</dbReference>
<keyword evidence="6 11" id="KW-0946">Virion</keyword>
<dbReference type="HAMAP" id="MF_04120">
    <property type="entry name" value="PORTAL_PROTEIN_T7"/>
    <property type="match status" value="1"/>
</dbReference>
<keyword evidence="10 11" id="KW-1160">Virus entry into host cell</keyword>
<organism evidence="12 13">
    <name type="scientific">Klebsiella phage vB_Kpl_K35PH164C3</name>
    <dbReference type="NCBI Taxonomy" id="3071645"/>
    <lineage>
        <taxon>Viruses</taxon>
        <taxon>Duplodnaviria</taxon>
        <taxon>Heunggongvirae</taxon>
        <taxon>Uroviricota</taxon>
        <taxon>Caudoviricetes</taxon>
        <taxon>Autographivirales</taxon>
        <taxon>Autotranscriptaviridae</taxon>
        <taxon>Studiervirinae</taxon>
        <taxon>Przondovirus</taxon>
        <taxon>Przondovirus K35PH164C3</taxon>
    </lineage>
</organism>
<comment type="subunit">
    <text evidence="11">Homododecamer. Interacts with major capsid protein. Interacts with the tail tube protein gp11. Interacts with the terminase large subunit. Interacts with the internal virion protein gp14.</text>
</comment>
<keyword evidence="4 11" id="KW-1162">Viral penetration into host cytoplasm</keyword>
<evidence type="ECO:0000313" key="13">
    <source>
        <dbReference type="Proteomes" id="UP001497473"/>
    </source>
</evidence>
<keyword evidence="8 11" id="KW-1171">Viral genome ejection through host cell envelope</keyword>
<evidence type="ECO:0000256" key="4">
    <source>
        <dbReference type="ARBA" id="ARBA00022595"/>
    </source>
</evidence>
<reference evidence="12 13" key="1">
    <citation type="submission" date="2023-10" db="EMBL/GenBank/DDBJ databases">
        <authorList>
            <person name="Robby Concha-Eloko"/>
            <person name="Pilar Barberan- Martinez"/>
            <person name="Rafael Sanjuan"/>
            <person name="Pilar Domingo-Calap"/>
        </authorList>
    </citation>
    <scope>NUCLEOTIDE SEQUENCE [LARGE SCALE GENOMIC DNA]</scope>
</reference>
<keyword evidence="7 11" id="KW-0118">Viral capsid assembly</keyword>
<keyword evidence="11" id="KW-0167">Capsid protein</keyword>
<evidence type="ECO:0000256" key="9">
    <source>
        <dbReference type="ARBA" id="ARBA00023219"/>
    </source>
</evidence>
<evidence type="ECO:0000256" key="6">
    <source>
        <dbReference type="ARBA" id="ARBA00022844"/>
    </source>
</evidence>
<dbReference type="Pfam" id="PF12236">
    <property type="entry name" value="Head-tail_con"/>
    <property type="match status" value="1"/>
</dbReference>
<protein>
    <recommendedName>
        <fullName evidence="11">Portal protein</fullName>
    </recommendedName>
    <alternativeName>
        <fullName evidence="11">Head-to-tail connector</fullName>
    </alternativeName>
</protein>
<keyword evidence="3 11" id="KW-1244">Viral short tail ejection system</keyword>
<dbReference type="EMBL" id="OY978870">
    <property type="protein sequence ID" value="CAK6597605.1"/>
    <property type="molecule type" value="Genomic_DNA"/>
</dbReference>
<name>A0AAV1MGZ6_9CAUD</name>
<sequence>MAEVKLEGFAEEGAKAVYDRLKNDRQPYETRAESCAQYTIPSLFPKDSDNASTDYTTPWQSVGARGLNNLASKLMLALFPMQSWMKLTISEYEAKNLLGDAEGLAKVDEGLSMVERIIMNYIESNSYRVTLFECLKQLCVAGNALLYLPEPEGYTPMKLYRLNSYVVQRDAFGNVLQIVTLDKIAFNALPEDVRGQVEAAQGEQKEDAEIDVYTHVYLNETGDGYSKYEEVAEEVVPGSEAEYPLEECPYIPVRMVRIDGESYGRSYVEEYLGDLKSLENLQESIVKMAMITAKVIGLVDPAGITQVRRLTAAQSGAFVPGRKQDIEFLQLEKSGDFTVAKNVSDTIEARLSYAFMLNSAVQRTGERVTAEEIRYVASELEDTLGGVYSILSQELQLPLVRVLLKQLQATQQIPELPKEAVEPTISTGLEAIGRGQDLDKLERCINAWSALKALEGDDDLNLANLKLRIANAIGLDTAGMLLTQEQKNALMAQQGAQIATQQGAAALGQGVAAQATASPEAMAAAADSVGMQRACN</sequence>
<dbReference type="GO" id="GO:0099002">
    <property type="term" value="P:symbiont genome ejection through host cell envelope, short tail mechanism"/>
    <property type="evidence" value="ECO:0007669"/>
    <property type="project" value="UniProtKB-UniRule"/>
</dbReference>
<gene>
    <name evidence="12" type="ORF">K35PH164C3_LOCUS38</name>
</gene>
<evidence type="ECO:0000256" key="10">
    <source>
        <dbReference type="ARBA" id="ARBA00023296"/>
    </source>
</evidence>
<comment type="function">
    <text evidence="1 11">Forms the portal vertex of the capsid. This portal plays critical roles in head assembly, genome packaging, neck/tail attachment, and genome ejection. The portal protein multimerizes as a single ring-shaped homododecamer arranged around a central channel.</text>
</comment>
<keyword evidence="9 11" id="KW-0231">Viral genome packaging</keyword>
<dbReference type="GO" id="GO:0046798">
    <property type="term" value="C:viral portal complex"/>
    <property type="evidence" value="ECO:0007669"/>
    <property type="project" value="UniProtKB-UniRule"/>
</dbReference>
<proteinExistence type="inferred from homology"/>
<dbReference type="InterPro" id="IPR020991">
    <property type="entry name" value="Connector_podovirus"/>
</dbReference>
<comment type="subcellular location">
    <subcellularLocation>
        <location evidence="2 11">Virion</location>
    </subcellularLocation>
</comment>
<evidence type="ECO:0000313" key="12">
    <source>
        <dbReference type="EMBL" id="CAK6597605.1"/>
    </source>
</evidence>
<evidence type="ECO:0000256" key="7">
    <source>
        <dbReference type="ARBA" id="ARBA00022950"/>
    </source>
</evidence>
<dbReference type="InterPro" id="IPR038995">
    <property type="entry name" value="Portal_prot_Caudovirale"/>
</dbReference>
<evidence type="ECO:0000256" key="1">
    <source>
        <dbReference type="ARBA" id="ARBA00003421"/>
    </source>
</evidence>
<evidence type="ECO:0000256" key="8">
    <source>
        <dbReference type="ARBA" id="ARBA00023009"/>
    </source>
</evidence>
<keyword evidence="5 11" id="KW-1188">Viral release from host cell</keyword>
<comment type="similarity">
    <text evidence="11">Belongs to the podoviridae portal protein family.</text>
</comment>
<accession>A0AAV1MGZ6</accession>
<keyword evidence="13" id="KW-1185">Reference proteome</keyword>
<evidence type="ECO:0000256" key="11">
    <source>
        <dbReference type="HAMAP-Rule" id="MF_04120"/>
    </source>
</evidence>
<evidence type="ECO:0000256" key="5">
    <source>
        <dbReference type="ARBA" id="ARBA00022612"/>
    </source>
</evidence>